<evidence type="ECO:0000313" key="4">
    <source>
        <dbReference type="Proteomes" id="UP000053890"/>
    </source>
</evidence>
<organism evidence="3 4">
    <name type="scientific">Rhodotorula graminis (strain WP1)</name>
    <dbReference type="NCBI Taxonomy" id="578459"/>
    <lineage>
        <taxon>Eukaryota</taxon>
        <taxon>Fungi</taxon>
        <taxon>Dikarya</taxon>
        <taxon>Basidiomycota</taxon>
        <taxon>Pucciniomycotina</taxon>
        <taxon>Microbotryomycetes</taxon>
        <taxon>Sporidiobolales</taxon>
        <taxon>Sporidiobolaceae</taxon>
        <taxon>Rhodotorula</taxon>
    </lineage>
</organism>
<dbReference type="STRING" id="578459.A0A0P9GK47"/>
<dbReference type="GO" id="GO:0031087">
    <property type="term" value="P:deadenylation-independent decapping of nuclear-transcribed mRNA"/>
    <property type="evidence" value="ECO:0007669"/>
    <property type="project" value="TreeGrafter"/>
</dbReference>
<dbReference type="GO" id="GO:0003729">
    <property type="term" value="F:mRNA binding"/>
    <property type="evidence" value="ECO:0007669"/>
    <property type="project" value="TreeGrafter"/>
</dbReference>
<dbReference type="Pfam" id="PF03853">
    <property type="entry name" value="YjeF_N"/>
    <property type="match status" value="1"/>
</dbReference>
<protein>
    <recommendedName>
        <fullName evidence="2">YjeF N-terminal domain-containing protein</fullName>
    </recommendedName>
</protein>
<keyword evidence="4" id="KW-1185">Reference proteome</keyword>
<evidence type="ECO:0000256" key="1">
    <source>
        <dbReference type="SAM" id="MobiDB-lite"/>
    </source>
</evidence>
<dbReference type="PANTHER" id="PTHR13612:SF0">
    <property type="entry name" value="ENHANCER OF MRNA-DECAPPING PROTEIN 3"/>
    <property type="match status" value="1"/>
</dbReference>
<dbReference type="Proteomes" id="UP000053890">
    <property type="component" value="Unassembled WGS sequence"/>
</dbReference>
<feature type="domain" description="YjeF N-terminal" evidence="2">
    <location>
        <begin position="317"/>
        <end position="572"/>
    </location>
</feature>
<name>A0A0P9GK47_RHOGW</name>
<sequence length="598" mass="63210">MANAFVGLPVLIRLKGDTSAFVTGVLSSLDPLAGSLTLTEARSSVGGQERLEGIRILSRSEVAGLELLSVSRTDSPAAAPRQASSQSTHPSQQRQHQQPYASTHSPIPSPAPSPSPITGSPRPAKQRQRGQRGGRRIHSLKEPLESEDGDESDLSRVSNEPRRHQQQPQSSGLIEDFDFGAGLASFNKHEVFEQIRSNDDTDPALRLVAHNRNPSARPASQAKLLPTESVLSPSELVAQQAERRDVHARVRQQAAVREPEGAGVGDKGGERSAEERLVEVQRQVAELAVEGDGGELQDGVVTKLVTSVGVEVPTVSSRQWKEALSIAEIESFPTSSQRLEASSHALTTYILTHLSLHHSLLPPPPSPTSSSTKPTRPSISLLCSADIKGLIALRAGTTLANRGCRVVALVEDGSAGSGAEEWRTAVRVLSSAGGRIVRDVQDLPSSAHLIIDALSTSPSTLDGERPSSALTSPRLESPSAFSSIGGGSAFAASAAAWAQQQQAKDRAPVLLSIDVPYGVDPDSGAPIDPSLAPLAPSHLLALGLPRRALLALGSSRPALALADIGFPPALWARVGVVDEVDEVRGLWGVEDVVELERR</sequence>
<dbReference type="GO" id="GO:0033962">
    <property type="term" value="P:P-body assembly"/>
    <property type="evidence" value="ECO:0007669"/>
    <property type="project" value="TreeGrafter"/>
</dbReference>
<evidence type="ECO:0000259" key="2">
    <source>
        <dbReference type="PROSITE" id="PS51385"/>
    </source>
</evidence>
<dbReference type="InterPro" id="IPR036652">
    <property type="entry name" value="YjeF_N_dom_sf"/>
</dbReference>
<dbReference type="GO" id="GO:0000932">
    <property type="term" value="C:P-body"/>
    <property type="evidence" value="ECO:0007669"/>
    <property type="project" value="TreeGrafter"/>
</dbReference>
<feature type="region of interest" description="Disordered" evidence="1">
    <location>
        <begin position="250"/>
        <end position="274"/>
    </location>
</feature>
<dbReference type="AlphaFoldDB" id="A0A0P9GK47"/>
<dbReference type="EMBL" id="KQ474082">
    <property type="protein sequence ID" value="KPV73586.1"/>
    <property type="molecule type" value="Genomic_DNA"/>
</dbReference>
<feature type="compositionally biased region" description="Polar residues" evidence="1">
    <location>
        <begin position="88"/>
        <end position="100"/>
    </location>
</feature>
<dbReference type="GeneID" id="28975075"/>
<feature type="region of interest" description="Disordered" evidence="1">
    <location>
        <begin position="73"/>
        <end position="173"/>
    </location>
</feature>
<dbReference type="PROSITE" id="PS51385">
    <property type="entry name" value="YJEF_N"/>
    <property type="match status" value="1"/>
</dbReference>
<dbReference type="Pfam" id="PF09532">
    <property type="entry name" value="FDF"/>
    <property type="match status" value="1"/>
</dbReference>
<reference evidence="3 4" key="1">
    <citation type="journal article" date="2015" name="Front. Microbiol.">
        <title>Genome sequence of the plant growth promoting endophytic yeast Rhodotorula graminis WP1.</title>
        <authorList>
            <person name="Firrincieli A."/>
            <person name="Otillar R."/>
            <person name="Salamov A."/>
            <person name="Schmutz J."/>
            <person name="Khan Z."/>
            <person name="Redman R.S."/>
            <person name="Fleck N.D."/>
            <person name="Lindquist E."/>
            <person name="Grigoriev I.V."/>
            <person name="Doty S.L."/>
        </authorList>
    </citation>
    <scope>NUCLEOTIDE SEQUENCE [LARGE SCALE GENOMIC DNA]</scope>
    <source>
        <strain evidence="3 4">WP1</strain>
    </source>
</reference>
<dbReference type="InterPro" id="IPR004443">
    <property type="entry name" value="YjeF_N_dom"/>
</dbReference>
<accession>A0A0P9GK47</accession>
<dbReference type="Gene3D" id="3.40.50.10260">
    <property type="entry name" value="YjeF N-terminal domain"/>
    <property type="match status" value="1"/>
</dbReference>
<dbReference type="SMART" id="SM01199">
    <property type="entry name" value="FDF"/>
    <property type="match status" value="1"/>
</dbReference>
<gene>
    <name evidence="3" type="ORF">RHOBADRAFT_45547</name>
</gene>
<feature type="compositionally biased region" description="Basic residues" evidence="1">
    <location>
        <begin position="124"/>
        <end position="138"/>
    </location>
</feature>
<dbReference type="InterPro" id="IPR019050">
    <property type="entry name" value="FDF_dom"/>
</dbReference>
<dbReference type="OMA" id="SESCWIS"/>
<feature type="compositionally biased region" description="Low complexity" evidence="1">
    <location>
        <begin position="75"/>
        <end position="87"/>
    </location>
</feature>
<evidence type="ECO:0000313" key="3">
    <source>
        <dbReference type="EMBL" id="KPV73586.1"/>
    </source>
</evidence>
<dbReference type="RefSeq" id="XP_018269635.1">
    <property type="nucleotide sequence ID" value="XM_018414627.1"/>
</dbReference>
<dbReference type="OrthoDB" id="10030313at2759"/>
<proteinExistence type="predicted"/>
<dbReference type="SUPFAM" id="SSF64153">
    <property type="entry name" value="YjeF N-terminal domain-like"/>
    <property type="match status" value="1"/>
</dbReference>
<dbReference type="PANTHER" id="PTHR13612">
    <property type="entry name" value="ENHANCER OF MRNA-DECAPPING PROTEIN 3"/>
    <property type="match status" value="1"/>
</dbReference>